<feature type="transmembrane region" description="Helical" evidence="7">
    <location>
        <begin position="691"/>
        <end position="716"/>
    </location>
</feature>
<feature type="domain" description="Membrane transport protein MMPL" evidence="8">
    <location>
        <begin position="80"/>
        <end position="389"/>
    </location>
</feature>
<keyword evidence="3" id="KW-1003">Cell membrane</keyword>
<feature type="transmembrane region" description="Helical" evidence="7">
    <location>
        <begin position="248"/>
        <end position="268"/>
    </location>
</feature>
<comment type="caution">
    <text evidence="9">The sequence shown here is derived from an EMBL/GenBank/DDBJ whole genome shotgun (WGS) entry which is preliminary data.</text>
</comment>
<reference evidence="9 10" key="1">
    <citation type="submission" date="2020-10" db="EMBL/GenBank/DDBJ databases">
        <title>Nocardioides sp. isolated from sludge.</title>
        <authorList>
            <person name="Zhang X."/>
        </authorList>
    </citation>
    <scope>NUCLEOTIDE SEQUENCE [LARGE SCALE GENOMIC DNA]</scope>
    <source>
        <strain evidence="9 10">Y6</strain>
    </source>
</reference>
<comment type="subcellular location">
    <subcellularLocation>
        <location evidence="1">Cell membrane</location>
        <topology evidence="1">Multi-pass membrane protein</topology>
    </subcellularLocation>
</comment>
<dbReference type="SUPFAM" id="SSF82866">
    <property type="entry name" value="Multidrug efflux transporter AcrB transmembrane domain"/>
    <property type="match status" value="2"/>
</dbReference>
<feature type="transmembrane region" description="Helical" evidence="7">
    <location>
        <begin position="307"/>
        <end position="326"/>
    </location>
</feature>
<feature type="transmembrane region" description="Helical" evidence="7">
    <location>
        <begin position="663"/>
        <end position="685"/>
    </location>
</feature>
<evidence type="ECO:0000313" key="9">
    <source>
        <dbReference type="EMBL" id="MBE7325037.1"/>
    </source>
</evidence>
<evidence type="ECO:0000256" key="7">
    <source>
        <dbReference type="SAM" id="Phobius"/>
    </source>
</evidence>
<feature type="transmembrane region" description="Helical" evidence="7">
    <location>
        <begin position="14"/>
        <end position="35"/>
    </location>
</feature>
<keyword evidence="5 7" id="KW-1133">Transmembrane helix</keyword>
<comment type="similarity">
    <text evidence="2">Belongs to the resistance-nodulation-cell division (RND) (TC 2.A.6) family. MmpL subfamily.</text>
</comment>
<evidence type="ECO:0000256" key="4">
    <source>
        <dbReference type="ARBA" id="ARBA00022692"/>
    </source>
</evidence>
<evidence type="ECO:0000256" key="3">
    <source>
        <dbReference type="ARBA" id="ARBA00022475"/>
    </source>
</evidence>
<feature type="transmembrane region" description="Helical" evidence="7">
    <location>
        <begin position="551"/>
        <end position="572"/>
    </location>
</feature>
<name>A0ABR9RV30_9ACTN</name>
<accession>A0ABR9RV30</accession>
<feature type="transmembrane region" description="Helical" evidence="7">
    <location>
        <begin position="577"/>
        <end position="595"/>
    </location>
</feature>
<dbReference type="EMBL" id="JADCSA010000008">
    <property type="protein sequence ID" value="MBE7325037.1"/>
    <property type="molecule type" value="Genomic_DNA"/>
</dbReference>
<sequence>MLLRLGRHATRHRVAYVVAWVVLVVVGFATSLGLLGGPSLFDRLETGDIVAPGQATQARDLVTATDESALPLLMRVEGVDFTDPELTLAVRAAVERLEAIEGVGRVSSPMSHPGWPRAPRAWALVGDNDPESGRFLIVVEAGTEIGGAVQREVLGELRGPASYFIAPHADDIRIGGTGLLVDDIVGQIKTDLAVGEGVALPLSLLLMIVVFGGFVAAGMPIVGAIASISGALAMLFGFSWVIDLDATVVNIVTVMGLALCIDYGLLLVSRFREELGRVAPGVLPADLTPQQVEDAVGGAVATAGRTVFFSAVIVGISLSGLMVFEAPVVRAIGAAGVSVVVVALAVALTLVPALCALGARRLGRRRGAEAAPDEGLFSRLARRVQRRPGLTTVVSVAVLLGLAWPALDLRLNASGVELLPPRAEQRVFFEELDRDFPLLATPTVTVVAQAPRAEVEAWADELAGHPLVKAVQPVERLGPPPSDVEADGLDPEGPDLHRVDLLTAGGSMDDAARDVAAELRGTDPGFPTWTAGQAASLADFTDSVLERAPWAVLWIAGATFVLLFLLTGSVVIPVKALLLNVVSLGASIGILVWIFQDGHLSWLLRFESVGGVESVIPLLVLAFGFGLSMDYEVFLLARIIELHEQGIDDDTAVRLGLQRSGRIITSAAMIMVIVFSGFAAGQMLIIKETGVALAVAVFIDATLVRMVVVPATMTMLGRWNWWAPRWLKRVHARVGVSEHGSPVALEDRPA</sequence>
<evidence type="ECO:0000313" key="10">
    <source>
        <dbReference type="Proteomes" id="UP000756387"/>
    </source>
</evidence>
<keyword evidence="4 7" id="KW-0812">Transmembrane</keyword>
<evidence type="ECO:0000259" key="8">
    <source>
        <dbReference type="Pfam" id="PF03176"/>
    </source>
</evidence>
<feature type="transmembrane region" description="Helical" evidence="7">
    <location>
        <begin position="332"/>
        <end position="357"/>
    </location>
</feature>
<gene>
    <name evidence="9" type="ORF">IEQ44_10240</name>
</gene>
<dbReference type="PANTHER" id="PTHR33406:SF11">
    <property type="entry name" value="MEMBRANE PROTEIN SCO6666-RELATED"/>
    <property type="match status" value="1"/>
</dbReference>
<feature type="domain" description="Membrane transport protein MMPL" evidence="8">
    <location>
        <begin position="510"/>
        <end position="725"/>
    </location>
</feature>
<keyword evidence="10" id="KW-1185">Reference proteome</keyword>
<proteinExistence type="inferred from homology"/>
<dbReference type="Pfam" id="PF03176">
    <property type="entry name" value="MMPL"/>
    <property type="match status" value="2"/>
</dbReference>
<evidence type="ECO:0000256" key="2">
    <source>
        <dbReference type="ARBA" id="ARBA00010157"/>
    </source>
</evidence>
<organism evidence="9 10">
    <name type="scientific">Nocardioides malaquae</name>
    <dbReference type="NCBI Taxonomy" id="2773426"/>
    <lineage>
        <taxon>Bacteria</taxon>
        <taxon>Bacillati</taxon>
        <taxon>Actinomycetota</taxon>
        <taxon>Actinomycetes</taxon>
        <taxon>Propionibacteriales</taxon>
        <taxon>Nocardioidaceae</taxon>
        <taxon>Nocardioides</taxon>
    </lineage>
</organism>
<protein>
    <submittedName>
        <fullName evidence="9">MMPL family transporter</fullName>
    </submittedName>
</protein>
<dbReference type="InterPro" id="IPR050545">
    <property type="entry name" value="Mycobact_MmpL"/>
</dbReference>
<dbReference type="PANTHER" id="PTHR33406">
    <property type="entry name" value="MEMBRANE PROTEIN MJ1562-RELATED"/>
    <property type="match status" value="1"/>
</dbReference>
<feature type="transmembrane region" description="Helical" evidence="7">
    <location>
        <begin position="198"/>
        <end position="217"/>
    </location>
</feature>
<evidence type="ECO:0000256" key="1">
    <source>
        <dbReference type="ARBA" id="ARBA00004651"/>
    </source>
</evidence>
<dbReference type="InterPro" id="IPR004869">
    <property type="entry name" value="MMPL_dom"/>
</dbReference>
<keyword evidence="6 7" id="KW-0472">Membrane</keyword>
<dbReference type="Gene3D" id="1.20.1640.10">
    <property type="entry name" value="Multidrug efflux transporter AcrB transmembrane domain"/>
    <property type="match status" value="2"/>
</dbReference>
<evidence type="ECO:0000256" key="6">
    <source>
        <dbReference type="ARBA" id="ARBA00023136"/>
    </source>
</evidence>
<evidence type="ECO:0000256" key="5">
    <source>
        <dbReference type="ARBA" id="ARBA00022989"/>
    </source>
</evidence>
<feature type="transmembrane region" description="Helical" evidence="7">
    <location>
        <begin position="389"/>
        <end position="407"/>
    </location>
</feature>
<dbReference type="Proteomes" id="UP000756387">
    <property type="component" value="Unassembled WGS sequence"/>
</dbReference>
<feature type="transmembrane region" description="Helical" evidence="7">
    <location>
        <begin position="224"/>
        <end position="242"/>
    </location>
</feature>
<feature type="transmembrane region" description="Helical" evidence="7">
    <location>
        <begin position="615"/>
        <end position="637"/>
    </location>
</feature>